<keyword evidence="3" id="KW-1185">Reference proteome</keyword>
<feature type="transmembrane region" description="Helical" evidence="1">
    <location>
        <begin position="6"/>
        <end position="25"/>
    </location>
</feature>
<organism evidence="2 3">
    <name type="scientific">Caldanaerovirga acetigignens</name>
    <dbReference type="NCBI Taxonomy" id="447595"/>
    <lineage>
        <taxon>Bacteria</taxon>
        <taxon>Bacillati</taxon>
        <taxon>Bacillota</taxon>
        <taxon>Clostridia</taxon>
        <taxon>Thermosediminibacterales</taxon>
        <taxon>Thermosediminibacteraceae</taxon>
        <taxon>Caldanaerovirga</taxon>
    </lineage>
</organism>
<protein>
    <submittedName>
        <fullName evidence="2">Uncharacterized protein</fullName>
    </submittedName>
</protein>
<evidence type="ECO:0000256" key="1">
    <source>
        <dbReference type="SAM" id="Phobius"/>
    </source>
</evidence>
<dbReference type="RefSeq" id="WP_073258507.1">
    <property type="nucleotide sequence ID" value="NZ_FRCR01000020.1"/>
</dbReference>
<keyword evidence="1" id="KW-0812">Transmembrane</keyword>
<accession>A0A1M7MDJ9</accession>
<reference evidence="3" key="1">
    <citation type="submission" date="2016-11" db="EMBL/GenBank/DDBJ databases">
        <authorList>
            <person name="Varghese N."/>
            <person name="Submissions S."/>
        </authorList>
    </citation>
    <scope>NUCLEOTIDE SEQUENCE [LARGE SCALE GENOMIC DNA]</scope>
    <source>
        <strain evidence="3">DSM 18802</strain>
    </source>
</reference>
<dbReference type="AlphaFoldDB" id="A0A1M7MDJ9"/>
<dbReference type="STRING" id="447595.SAMN05660826_02263"/>
<evidence type="ECO:0000313" key="3">
    <source>
        <dbReference type="Proteomes" id="UP000184375"/>
    </source>
</evidence>
<sequence length="140" mass="16260">MNFENLTSWIIFIVIIAVRLIRLLGNRKNFGSRRIAGQDIILAEGADLPEEMHGSSAGEFEEYEYVLEPENEEKTQEGVSLELPEEEEKKAELLQHERQQVGPALSWSWGVEREELVKYFIFHELLSAPLSKRTSFIRKR</sequence>
<dbReference type="EMBL" id="FRCR01000020">
    <property type="protein sequence ID" value="SHM88862.1"/>
    <property type="molecule type" value="Genomic_DNA"/>
</dbReference>
<keyword evidence="1" id="KW-0472">Membrane</keyword>
<dbReference type="Proteomes" id="UP000184375">
    <property type="component" value="Unassembled WGS sequence"/>
</dbReference>
<name>A0A1M7MDJ9_9FIRM</name>
<keyword evidence="1" id="KW-1133">Transmembrane helix</keyword>
<gene>
    <name evidence="2" type="ORF">SAMN05660826_02263</name>
</gene>
<evidence type="ECO:0000313" key="2">
    <source>
        <dbReference type="EMBL" id="SHM88862.1"/>
    </source>
</evidence>
<proteinExistence type="predicted"/>